<accession>A0ABT7K1A6</accession>
<dbReference type="Gene3D" id="3.40.640.10">
    <property type="entry name" value="Type I PLP-dependent aspartate aminotransferase-like (Major domain)"/>
    <property type="match status" value="1"/>
</dbReference>
<evidence type="ECO:0000256" key="1">
    <source>
        <dbReference type="ARBA" id="ARBA00001933"/>
    </source>
</evidence>
<dbReference type="InterPro" id="IPR049704">
    <property type="entry name" value="Aminotrans_3_PPA_site"/>
</dbReference>
<dbReference type="NCBIfam" id="NF006733">
    <property type="entry name" value="PRK09264.1"/>
    <property type="match status" value="1"/>
</dbReference>
<dbReference type="InterPro" id="IPR015422">
    <property type="entry name" value="PyrdxlP-dep_Trfase_small"/>
</dbReference>
<comment type="cofactor">
    <cofactor evidence="1 7">
        <name>pyridoxal 5'-phosphate</name>
        <dbReference type="ChEBI" id="CHEBI:597326"/>
    </cofactor>
</comment>
<comment type="similarity">
    <text evidence="2 6">Belongs to the class-III pyridoxal-phosphate-dependent aminotransferase family.</text>
</comment>
<gene>
    <name evidence="8" type="primary">ectB</name>
    <name evidence="8" type="ORF">PY649_26160</name>
</gene>
<dbReference type="NCBIfam" id="TIGR02407">
    <property type="entry name" value="ectoine_ectB"/>
    <property type="match status" value="1"/>
</dbReference>
<dbReference type="Pfam" id="PF00202">
    <property type="entry name" value="Aminotran_3"/>
    <property type="match status" value="1"/>
</dbReference>
<comment type="caution">
    <text evidence="8">The sequence shown here is derived from an EMBL/GenBank/DDBJ whole genome shotgun (WGS) entry which is preliminary data.</text>
</comment>
<dbReference type="SUPFAM" id="SSF53383">
    <property type="entry name" value="PLP-dependent transferases"/>
    <property type="match status" value="1"/>
</dbReference>
<dbReference type="RefSeq" id="WP_285871774.1">
    <property type="nucleotide sequence ID" value="NZ_JARFYM010000029.1"/>
</dbReference>
<keyword evidence="4 7" id="KW-0808">Transferase</keyword>
<evidence type="ECO:0000256" key="4">
    <source>
        <dbReference type="ARBA" id="ARBA00022679"/>
    </source>
</evidence>
<keyword evidence="3 7" id="KW-0032">Aminotransferase</keyword>
<evidence type="ECO:0000256" key="3">
    <source>
        <dbReference type="ARBA" id="ARBA00022576"/>
    </source>
</evidence>
<comment type="pathway">
    <text evidence="7">Amine and polyamine biosynthesis; ectoine biosynthesis; L-ectoine from L-aspartate 4-semialdehyde: step 1/3.</text>
</comment>
<comment type="function">
    <text evidence="7">Catalyzes reversively the conversion of L-aspartate beta-semialdehyde (ASA) to L-2,4-diaminobutyrate (DABA) by transamination with L-glutamate.</text>
</comment>
<organism evidence="8 9">
    <name type="scientific">Rhizobium mayense</name>
    <dbReference type="NCBI Taxonomy" id="1312184"/>
    <lineage>
        <taxon>Bacteria</taxon>
        <taxon>Pseudomonadati</taxon>
        <taxon>Pseudomonadota</taxon>
        <taxon>Alphaproteobacteria</taxon>
        <taxon>Hyphomicrobiales</taxon>
        <taxon>Rhizobiaceae</taxon>
        <taxon>Rhizobium/Agrobacterium group</taxon>
        <taxon>Rhizobium</taxon>
    </lineage>
</organism>
<proteinExistence type="inferred from homology"/>
<evidence type="ECO:0000256" key="7">
    <source>
        <dbReference type="RuleBase" id="RU365034"/>
    </source>
</evidence>
<protein>
    <recommendedName>
        <fullName evidence="7">Diaminobutyrate--2-oxoglutarate transaminase</fullName>
        <ecNumber evidence="7">2.6.1.76</ecNumber>
    </recommendedName>
    <alternativeName>
        <fullName evidence="7">DABA aminotransferase</fullName>
    </alternativeName>
</protein>
<dbReference type="EC" id="2.6.1.76" evidence="7"/>
<dbReference type="InterPro" id="IPR015424">
    <property type="entry name" value="PyrdxlP-dep_Trfase"/>
</dbReference>
<dbReference type="InterPro" id="IPR015421">
    <property type="entry name" value="PyrdxlP-dep_Trfase_major"/>
</dbReference>
<sequence length="423" mass="45958">MLQENRSNSLSAFETLESNVRSYSRFFPVVFKKAAGAILEDETGREFIDFLSGAAVLNYGHNDPYFLSEAIDYLQTKGIIHALDMATSAKREFIEYFVATILRPRGLTYKFQFCGPTGANAVEAALKLARKATGRHSIISFTNGYHGVSLGALAVTGNRHYRGAAGFPPTGGVFMPYDGYSGADNDTSDYLARVLADSSSGVDLPAAIILETIQGEGGINLASKEWLQSLERLCRKNDILLIVDDIQAGCGRTGSFFSFEFAGISPDIVLLSKSLSGCGLPLSLVLLKPEFDVWQPGDHSGTFRGNSLALVTATAALRKYWTDEKLSARVTETGRVMNERLWKIAQNNRDSLSVRGRGMMWGLDCGTGGVAENIAHKAFEDGLVIERCGAEDHVIKLLPPLTIDEQTLQRGLDILDKAVHASG</sequence>
<dbReference type="CDD" id="cd00610">
    <property type="entry name" value="OAT_like"/>
    <property type="match status" value="1"/>
</dbReference>
<evidence type="ECO:0000256" key="2">
    <source>
        <dbReference type="ARBA" id="ARBA00008954"/>
    </source>
</evidence>
<dbReference type="EMBL" id="JARFYM010000029">
    <property type="protein sequence ID" value="MDL2402385.1"/>
    <property type="molecule type" value="Genomic_DNA"/>
</dbReference>
<dbReference type="InterPro" id="IPR005814">
    <property type="entry name" value="Aminotrans_3"/>
</dbReference>
<evidence type="ECO:0000256" key="6">
    <source>
        <dbReference type="RuleBase" id="RU003560"/>
    </source>
</evidence>
<evidence type="ECO:0000256" key="5">
    <source>
        <dbReference type="ARBA" id="ARBA00022898"/>
    </source>
</evidence>
<keyword evidence="5 6" id="KW-0663">Pyridoxal phosphate</keyword>
<dbReference type="InterPro" id="IPR012773">
    <property type="entry name" value="Ectoine_EctB"/>
</dbReference>
<evidence type="ECO:0000313" key="8">
    <source>
        <dbReference type="EMBL" id="MDL2402385.1"/>
    </source>
</evidence>
<comment type="catalytic activity">
    <reaction evidence="7">
        <text>L-2,4-diaminobutanoate + 2-oxoglutarate = L-aspartate 4-semialdehyde + L-glutamate</text>
        <dbReference type="Rhea" id="RHEA:11160"/>
        <dbReference type="ChEBI" id="CHEBI:16810"/>
        <dbReference type="ChEBI" id="CHEBI:29985"/>
        <dbReference type="ChEBI" id="CHEBI:58761"/>
        <dbReference type="ChEBI" id="CHEBI:537519"/>
        <dbReference type="EC" id="2.6.1.76"/>
    </reaction>
</comment>
<dbReference type="GO" id="GO:0045303">
    <property type="term" value="F:diaminobutyrate-2-oxoglutarate transaminase activity"/>
    <property type="evidence" value="ECO:0007669"/>
    <property type="project" value="UniProtKB-EC"/>
</dbReference>
<dbReference type="PANTHER" id="PTHR43552">
    <property type="entry name" value="DIAMINOBUTYRATE--2-OXOGLUTARATE AMINOTRANSFERASE"/>
    <property type="match status" value="1"/>
</dbReference>
<dbReference type="InterPro" id="IPR004637">
    <property type="entry name" value="Dat"/>
</dbReference>
<dbReference type="Gene3D" id="3.90.1150.10">
    <property type="entry name" value="Aspartate Aminotransferase, domain 1"/>
    <property type="match status" value="1"/>
</dbReference>
<dbReference type="PROSITE" id="PS00600">
    <property type="entry name" value="AA_TRANSFER_CLASS_3"/>
    <property type="match status" value="1"/>
</dbReference>
<evidence type="ECO:0000313" key="9">
    <source>
        <dbReference type="Proteomes" id="UP001172645"/>
    </source>
</evidence>
<keyword evidence="9" id="KW-1185">Reference proteome</keyword>
<reference evidence="8" key="1">
    <citation type="submission" date="2023-06" db="EMBL/GenBank/DDBJ databases">
        <title>Phylogenetic Diversity of Rhizobium strains.</title>
        <authorList>
            <person name="Moura F.T."/>
            <person name="Helene L.C.F."/>
            <person name="Hungria M."/>
        </authorList>
    </citation>
    <scope>NUCLEOTIDE SEQUENCE</scope>
    <source>
        <strain evidence="8">CCGE526</strain>
    </source>
</reference>
<dbReference type="PANTHER" id="PTHR43552:SF2">
    <property type="entry name" value="DIAMINOBUTYRATE--2-OXOGLUTARATE TRANSAMINASE"/>
    <property type="match status" value="1"/>
</dbReference>
<dbReference type="NCBIfam" id="TIGR00709">
    <property type="entry name" value="dat"/>
    <property type="match status" value="1"/>
</dbReference>
<name>A0ABT7K1A6_9HYPH</name>
<dbReference type="PIRSF" id="PIRSF000521">
    <property type="entry name" value="Transaminase_4ab_Lys_Orn"/>
    <property type="match status" value="1"/>
</dbReference>
<dbReference type="Proteomes" id="UP001172645">
    <property type="component" value="Unassembled WGS sequence"/>
</dbReference>